<gene>
    <name evidence="1" type="ORF">GPECTOR_122g467</name>
</gene>
<reference evidence="2" key="1">
    <citation type="journal article" date="2016" name="Nat. Commun.">
        <title>The Gonium pectorale genome demonstrates co-option of cell cycle regulation during the evolution of multicellularity.</title>
        <authorList>
            <person name="Hanschen E.R."/>
            <person name="Marriage T.N."/>
            <person name="Ferris P.J."/>
            <person name="Hamaji T."/>
            <person name="Toyoda A."/>
            <person name="Fujiyama A."/>
            <person name="Neme R."/>
            <person name="Noguchi H."/>
            <person name="Minakuchi Y."/>
            <person name="Suzuki M."/>
            <person name="Kawai-Toyooka H."/>
            <person name="Smith D.R."/>
            <person name="Sparks H."/>
            <person name="Anderson J."/>
            <person name="Bakaric R."/>
            <person name="Luria V."/>
            <person name="Karger A."/>
            <person name="Kirschner M.W."/>
            <person name="Durand P.M."/>
            <person name="Michod R.E."/>
            <person name="Nozaki H."/>
            <person name="Olson B.J."/>
        </authorList>
    </citation>
    <scope>NUCLEOTIDE SEQUENCE [LARGE SCALE GENOMIC DNA]</scope>
    <source>
        <strain evidence="2">NIES-2863</strain>
    </source>
</reference>
<evidence type="ECO:0000313" key="2">
    <source>
        <dbReference type="Proteomes" id="UP000075714"/>
    </source>
</evidence>
<protein>
    <submittedName>
        <fullName evidence="1">Uncharacterized protein</fullName>
    </submittedName>
</protein>
<organism evidence="1 2">
    <name type="scientific">Gonium pectorale</name>
    <name type="common">Green alga</name>
    <dbReference type="NCBI Taxonomy" id="33097"/>
    <lineage>
        <taxon>Eukaryota</taxon>
        <taxon>Viridiplantae</taxon>
        <taxon>Chlorophyta</taxon>
        <taxon>core chlorophytes</taxon>
        <taxon>Chlorophyceae</taxon>
        <taxon>CS clade</taxon>
        <taxon>Chlamydomonadales</taxon>
        <taxon>Volvocaceae</taxon>
        <taxon>Gonium</taxon>
    </lineage>
</organism>
<dbReference type="EMBL" id="LSYV01000122">
    <property type="protein sequence ID" value="KXZ42726.1"/>
    <property type="molecule type" value="Genomic_DNA"/>
</dbReference>
<comment type="caution">
    <text evidence="1">The sequence shown here is derived from an EMBL/GenBank/DDBJ whole genome shotgun (WGS) entry which is preliminary data.</text>
</comment>
<accession>A0A150FYM8</accession>
<sequence length="210" mass="22991">MLGLTLKYAPSMELRQVANTLWGMGRNGIKLHQSQREQIQAALLAAIPVTDPTDLAMSAQGLVFTAKKLGLSLTPDAIQYLHNCVLTMPQGQGRQRPATALAQTLYDIQCMGYQPTAVEAGKWEQRLLERLPTQGGASSQDDQSWVFLALSSCRNYTPAPNVKARLKVLAEGLPQGCSPGLRSRTLLACKNWGVTFAPGVAKPLERRYKR</sequence>
<dbReference type="AlphaFoldDB" id="A0A150FYM8"/>
<proteinExistence type="predicted"/>
<evidence type="ECO:0000313" key="1">
    <source>
        <dbReference type="EMBL" id="KXZ42726.1"/>
    </source>
</evidence>
<dbReference type="OrthoDB" id="549599at2759"/>
<name>A0A150FYM8_GONPE</name>
<keyword evidence="2" id="KW-1185">Reference proteome</keyword>
<dbReference type="Proteomes" id="UP000075714">
    <property type="component" value="Unassembled WGS sequence"/>
</dbReference>